<dbReference type="EC" id="3.4.24.70" evidence="8"/>
<dbReference type="InterPro" id="IPR045090">
    <property type="entry name" value="Pept_M3A_M3B"/>
</dbReference>
<feature type="domain" description="Oligopeptidase A N-terminal" evidence="11">
    <location>
        <begin position="37"/>
        <end position="158"/>
    </location>
</feature>
<keyword evidence="4 9" id="KW-0378">Hydrolase</keyword>
<gene>
    <name evidence="12" type="ORF">DAETH_18190</name>
</gene>
<keyword evidence="3 9" id="KW-0479">Metal-binding</keyword>
<evidence type="ECO:0000256" key="7">
    <source>
        <dbReference type="ARBA" id="ARBA00024603"/>
    </source>
</evidence>
<evidence type="ECO:0000256" key="8">
    <source>
        <dbReference type="ARBA" id="ARBA00026100"/>
    </source>
</evidence>
<dbReference type="PANTHER" id="PTHR43660:SF1">
    <property type="entry name" value="DIPEPTIDYL CARBOXYPEPTIDASE"/>
    <property type="match status" value="1"/>
</dbReference>
<dbReference type="InterPro" id="IPR024079">
    <property type="entry name" value="MetalloPept_cat_dom_sf"/>
</dbReference>
<keyword evidence="5 9" id="KW-0862">Zinc</keyword>
<evidence type="ECO:0000256" key="2">
    <source>
        <dbReference type="ARBA" id="ARBA00022670"/>
    </source>
</evidence>
<dbReference type="Pfam" id="PF19310">
    <property type="entry name" value="TOP_N"/>
    <property type="match status" value="1"/>
</dbReference>
<keyword evidence="2 9" id="KW-0645">Protease</keyword>
<evidence type="ECO:0000256" key="3">
    <source>
        <dbReference type="ARBA" id="ARBA00022723"/>
    </source>
</evidence>
<evidence type="ECO:0000313" key="12">
    <source>
        <dbReference type="EMBL" id="BDP41850.1"/>
    </source>
</evidence>
<dbReference type="Pfam" id="PF01432">
    <property type="entry name" value="Peptidase_M3"/>
    <property type="match status" value="1"/>
</dbReference>
<proteinExistence type="inferred from homology"/>
<evidence type="ECO:0000256" key="4">
    <source>
        <dbReference type="ARBA" id="ARBA00022801"/>
    </source>
</evidence>
<dbReference type="RefSeq" id="WP_264774575.1">
    <property type="nucleotide sequence ID" value="NZ_AP026560.1"/>
</dbReference>
<feature type="domain" description="Peptidase M3A/M3B catalytic" evidence="10">
    <location>
        <begin position="231"/>
        <end position="682"/>
    </location>
</feature>
<dbReference type="InterPro" id="IPR024077">
    <property type="entry name" value="Neurolysin/TOP_dom2"/>
</dbReference>
<evidence type="ECO:0000256" key="6">
    <source>
        <dbReference type="ARBA" id="ARBA00023049"/>
    </source>
</evidence>
<keyword evidence="6 9" id="KW-0482">Metalloprotease</keyword>
<name>A0ABM8ADI5_9DEIO</name>
<dbReference type="Gene3D" id="3.40.390.10">
    <property type="entry name" value="Collagenase (Catalytic Domain)"/>
    <property type="match status" value="1"/>
</dbReference>
<dbReference type="EMBL" id="AP026560">
    <property type="protein sequence ID" value="BDP41850.1"/>
    <property type="molecule type" value="Genomic_DNA"/>
</dbReference>
<accession>A0ABM8ADI5</accession>
<dbReference type="InterPro" id="IPR001567">
    <property type="entry name" value="Pept_M3A_M3B_dom"/>
</dbReference>
<dbReference type="PANTHER" id="PTHR43660">
    <property type="entry name" value="DIPEPTIDYL CARBOXYPEPTIDASE"/>
    <property type="match status" value="1"/>
</dbReference>
<dbReference type="Gene3D" id="1.10.1370.10">
    <property type="entry name" value="Neurolysin, domain 3"/>
    <property type="match status" value="1"/>
</dbReference>
<dbReference type="InterPro" id="IPR045666">
    <property type="entry name" value="OpdA_N"/>
</dbReference>
<evidence type="ECO:0000313" key="13">
    <source>
        <dbReference type="Proteomes" id="UP001064971"/>
    </source>
</evidence>
<keyword evidence="13" id="KW-1185">Reference proteome</keyword>
<organism evidence="12 13">
    <name type="scientific">Deinococcus aetherius</name>
    <dbReference type="NCBI Taxonomy" id="200252"/>
    <lineage>
        <taxon>Bacteria</taxon>
        <taxon>Thermotogati</taxon>
        <taxon>Deinococcota</taxon>
        <taxon>Deinococci</taxon>
        <taxon>Deinococcales</taxon>
        <taxon>Deinococcaceae</taxon>
        <taxon>Deinococcus</taxon>
    </lineage>
</organism>
<evidence type="ECO:0000259" key="11">
    <source>
        <dbReference type="Pfam" id="PF19310"/>
    </source>
</evidence>
<evidence type="ECO:0000256" key="1">
    <source>
        <dbReference type="ARBA" id="ARBA00006040"/>
    </source>
</evidence>
<comment type="catalytic activity">
    <reaction evidence="7">
        <text>Hydrolysis of oligopeptides, with broad specificity. Gly or Ala commonly occur as P1 or P1' residues, but more distant residues are also important, as is shown by the fact that Z-Gly-Pro-Gly-|-Gly-Pro-Ala is cleaved, but not Z-(Gly)(5).</text>
        <dbReference type="EC" id="3.4.24.70"/>
    </reaction>
</comment>
<protein>
    <recommendedName>
        <fullName evidence="8">oligopeptidase A</fullName>
        <ecNumber evidence="8">3.4.24.70</ecNumber>
    </recommendedName>
</protein>
<dbReference type="Proteomes" id="UP001064971">
    <property type="component" value="Chromosome"/>
</dbReference>
<dbReference type="InterPro" id="IPR034005">
    <property type="entry name" value="M3A_DCP"/>
</dbReference>
<dbReference type="CDD" id="cd06456">
    <property type="entry name" value="M3A_DCP"/>
    <property type="match status" value="1"/>
</dbReference>
<comment type="cofactor">
    <cofactor evidence="9">
        <name>Zn(2+)</name>
        <dbReference type="ChEBI" id="CHEBI:29105"/>
    </cofactor>
    <text evidence="9">Binds 1 zinc ion.</text>
</comment>
<dbReference type="SUPFAM" id="SSF55486">
    <property type="entry name" value="Metalloproteases ('zincins'), catalytic domain"/>
    <property type="match status" value="1"/>
</dbReference>
<comment type="similarity">
    <text evidence="1 9">Belongs to the peptidase M3 family.</text>
</comment>
<sequence length="686" mass="77759">MTSLQDAPVQSENPLLNVGFRIPFDRIRPEHAEPAVDALLAATRERLEQLARSGERDYANFMADLDTLTEQLDTVRVIVSHLDGVVSSPEWQAAKRAILPKVTEFYTGLSLHSGLWAALKGFAQTEGARSLDPVRARHLRLTIDDFRREGADLPGDQKARLLEVNTRLAGVTNDFSKNVLEATAAFELYVDGSRLAGVPERVKEATRRDAEAHGKEGHRLTLHQPVAEPILTYADDRELRRELWLAQNSVGSQPGRDNRPLVLDILRLRREQARILGFRDFADYVLEDRMAGGGERALTFERDLEQRVRPFFERENAELEAFYREQAGPDAPPLEAWDVAYWAEKQRQAKYDFDEEALRPYFELDRVLAGLFEIVNRVFGITVRETRAPGWHPEVRYYDILDEGGTHVASFYTDWFPRDTKRSGAWMNGFVTGGPREHGVEPHLGLMCGNMTPPSGDTPALLSLREVETVFHEFGHLLHHALSRVPVRSLSGTRVAWDFVELPSQIMENWVTEREALDLFARHYQTGKRLPGELFERLIAARNYRAANATMRQLSFGTVDLVLHVEFDPEVPGADPIRVAREVMGRFSPYRLPEGYARIAQFTHLFSNPVGYGAGYYSYKWAEVLDADAFSRFAREGVFNRETGRAFFTAILSRGNSADAADLYREFMGRDPDAEALLRRSGLVEA</sequence>
<evidence type="ECO:0000256" key="9">
    <source>
        <dbReference type="RuleBase" id="RU003435"/>
    </source>
</evidence>
<reference evidence="12" key="1">
    <citation type="submission" date="2022-07" db="EMBL/GenBank/DDBJ databases">
        <title>Complete Genome Sequence of the Radioresistant Bacterium Deinococcus aetherius ST0316, Isolated from the Air Dust collected in Lower Stratosphere above Japan.</title>
        <authorList>
            <person name="Satoh K."/>
            <person name="Hagiwara K."/>
            <person name="Katsumata K."/>
            <person name="Kubo A."/>
            <person name="Yokobori S."/>
            <person name="Yamagishi A."/>
            <person name="Oono Y."/>
            <person name="Narumi I."/>
        </authorList>
    </citation>
    <scope>NUCLEOTIDE SEQUENCE</scope>
    <source>
        <strain evidence="12">ST0316</strain>
    </source>
</reference>
<evidence type="ECO:0000256" key="5">
    <source>
        <dbReference type="ARBA" id="ARBA00022833"/>
    </source>
</evidence>
<evidence type="ECO:0000259" key="10">
    <source>
        <dbReference type="Pfam" id="PF01432"/>
    </source>
</evidence>